<dbReference type="InterPro" id="IPR029068">
    <property type="entry name" value="Glyas_Bleomycin-R_OHBP_Dase"/>
</dbReference>
<sequence>MRFYLEQLGLEIRTDQSFAPGLRLVTVAPPGQSRPEIALGCSDQTFYPVEHKSKVQEQHAQMLSSIFITTHCWQDYKQLLERGITFLQSPRQQRYGVEAIFCDPDGNTFTLLEVAPGVQFAPLYFGSAA</sequence>
<dbReference type="SUPFAM" id="SSF54593">
    <property type="entry name" value="Glyoxalase/Bleomycin resistance protein/Dihydroxybiphenyl dioxygenase"/>
    <property type="match status" value="1"/>
</dbReference>
<dbReference type="Proteomes" id="UP000287352">
    <property type="component" value="Unassembled WGS sequence"/>
</dbReference>
<dbReference type="PANTHER" id="PTHR36437:SF2">
    <property type="entry name" value="GLYOXALASE_BLEOMYCIN RESISTANCE PROTEIN_DIOXYGENASE"/>
    <property type="match status" value="1"/>
</dbReference>
<accession>A0A401ZXY5</accession>
<protein>
    <recommendedName>
        <fullName evidence="1">VOC domain-containing protein</fullName>
    </recommendedName>
</protein>
<dbReference type="AlphaFoldDB" id="A0A401ZXY5"/>
<evidence type="ECO:0000313" key="3">
    <source>
        <dbReference type="Proteomes" id="UP000287352"/>
    </source>
</evidence>
<feature type="domain" description="VOC" evidence="1">
    <location>
        <begin position="1"/>
        <end position="114"/>
    </location>
</feature>
<dbReference type="Pfam" id="PF00903">
    <property type="entry name" value="Glyoxalase"/>
    <property type="match status" value="1"/>
</dbReference>
<dbReference type="PANTHER" id="PTHR36437">
    <property type="entry name" value="GLYOXALASE/BLEOMYCIN RESISTANCE PROTEIN/DIOXYGENASE"/>
    <property type="match status" value="1"/>
</dbReference>
<dbReference type="PROSITE" id="PS51819">
    <property type="entry name" value="VOC"/>
    <property type="match status" value="1"/>
</dbReference>
<keyword evidence="3" id="KW-1185">Reference proteome</keyword>
<reference evidence="3" key="1">
    <citation type="submission" date="2018-12" db="EMBL/GenBank/DDBJ databases">
        <title>Tengunoibacter tsumagoiensis gen. nov., sp. nov., Dictyobacter kobayashii sp. nov., D. alpinus sp. nov., and D. joshuensis sp. nov. and description of Dictyobacteraceae fam. nov. within the order Ktedonobacterales isolated from Tengu-no-mugimeshi.</title>
        <authorList>
            <person name="Wang C.M."/>
            <person name="Zheng Y."/>
            <person name="Sakai Y."/>
            <person name="Toyoda A."/>
            <person name="Minakuchi Y."/>
            <person name="Abe K."/>
            <person name="Yokota A."/>
            <person name="Yabe S."/>
        </authorList>
    </citation>
    <scope>NUCLEOTIDE SEQUENCE [LARGE SCALE GENOMIC DNA]</scope>
    <source>
        <strain evidence="3">Uno3</strain>
    </source>
</reference>
<comment type="caution">
    <text evidence="2">The sequence shown here is derived from an EMBL/GenBank/DDBJ whole genome shotgun (WGS) entry which is preliminary data.</text>
</comment>
<evidence type="ECO:0000259" key="1">
    <source>
        <dbReference type="PROSITE" id="PS51819"/>
    </source>
</evidence>
<evidence type="ECO:0000313" key="2">
    <source>
        <dbReference type="EMBL" id="GCE11695.1"/>
    </source>
</evidence>
<dbReference type="InterPro" id="IPR004360">
    <property type="entry name" value="Glyas_Fos-R_dOase_dom"/>
</dbReference>
<dbReference type="EMBL" id="BIFR01000001">
    <property type="protein sequence ID" value="GCE11695.1"/>
    <property type="molecule type" value="Genomic_DNA"/>
</dbReference>
<organism evidence="2 3">
    <name type="scientific">Tengunoibacter tsumagoiensis</name>
    <dbReference type="NCBI Taxonomy" id="2014871"/>
    <lineage>
        <taxon>Bacteria</taxon>
        <taxon>Bacillati</taxon>
        <taxon>Chloroflexota</taxon>
        <taxon>Ktedonobacteria</taxon>
        <taxon>Ktedonobacterales</taxon>
        <taxon>Dictyobacteraceae</taxon>
        <taxon>Tengunoibacter</taxon>
    </lineage>
</organism>
<proteinExistence type="predicted"/>
<dbReference type="InterPro" id="IPR037523">
    <property type="entry name" value="VOC_core"/>
</dbReference>
<gene>
    <name evidence="2" type="ORF">KTT_15540</name>
</gene>
<dbReference type="Gene3D" id="3.10.180.10">
    <property type="entry name" value="2,3-Dihydroxybiphenyl 1,2-Dioxygenase, domain 1"/>
    <property type="match status" value="1"/>
</dbReference>
<name>A0A401ZXY5_9CHLR</name>